<dbReference type="AlphaFoldDB" id="X6M5S7"/>
<protein>
    <submittedName>
        <fullName evidence="2">Uncharacterized protein</fullName>
    </submittedName>
</protein>
<evidence type="ECO:0000256" key="1">
    <source>
        <dbReference type="SAM" id="MobiDB-lite"/>
    </source>
</evidence>
<dbReference type="EMBL" id="ASPP01025110">
    <property type="protein sequence ID" value="ETO08360.1"/>
    <property type="molecule type" value="Genomic_DNA"/>
</dbReference>
<feature type="compositionally biased region" description="Polar residues" evidence="1">
    <location>
        <begin position="76"/>
        <end position="94"/>
    </location>
</feature>
<dbReference type="Proteomes" id="UP000023152">
    <property type="component" value="Unassembled WGS sequence"/>
</dbReference>
<name>X6M5S7_RETFI</name>
<organism evidence="2 3">
    <name type="scientific">Reticulomyxa filosa</name>
    <dbReference type="NCBI Taxonomy" id="46433"/>
    <lineage>
        <taxon>Eukaryota</taxon>
        <taxon>Sar</taxon>
        <taxon>Rhizaria</taxon>
        <taxon>Retaria</taxon>
        <taxon>Foraminifera</taxon>
        <taxon>Monothalamids</taxon>
        <taxon>Reticulomyxidae</taxon>
        <taxon>Reticulomyxa</taxon>
    </lineage>
</organism>
<keyword evidence="3" id="KW-1185">Reference proteome</keyword>
<proteinExistence type="predicted"/>
<accession>X6M5S7</accession>
<gene>
    <name evidence="2" type="ORF">RFI_29029</name>
</gene>
<evidence type="ECO:0000313" key="3">
    <source>
        <dbReference type="Proteomes" id="UP000023152"/>
    </source>
</evidence>
<feature type="region of interest" description="Disordered" evidence="1">
    <location>
        <begin position="56"/>
        <end position="116"/>
    </location>
</feature>
<evidence type="ECO:0000313" key="2">
    <source>
        <dbReference type="EMBL" id="ETO08360.1"/>
    </source>
</evidence>
<reference evidence="2 3" key="1">
    <citation type="journal article" date="2013" name="Curr. Biol.">
        <title>The Genome of the Foraminiferan Reticulomyxa filosa.</title>
        <authorList>
            <person name="Glockner G."/>
            <person name="Hulsmann N."/>
            <person name="Schleicher M."/>
            <person name="Noegel A.A."/>
            <person name="Eichinger L."/>
            <person name="Gallinger C."/>
            <person name="Pawlowski J."/>
            <person name="Sierra R."/>
            <person name="Euteneuer U."/>
            <person name="Pillet L."/>
            <person name="Moustafa A."/>
            <person name="Platzer M."/>
            <person name="Groth M."/>
            <person name="Szafranski K."/>
            <person name="Schliwa M."/>
        </authorList>
    </citation>
    <scope>NUCLEOTIDE SEQUENCE [LARGE SCALE GENOMIC DNA]</scope>
</reference>
<sequence>MSTATWIAKFFMWVEQQEKTISELQHHIIALKSTQHRQQNEIENLYALSVSKNINEGTASPSRVKPTKSKEENEKTNSQTSTNGWDENNATQCHSPKKSVGSRSLIHSKPPTSEPVEQIENQITIEPSDSNGTCLSDSNPLLFAAKRRKYETKEWNGANEEPHISTQPRIHRNECDDDPLPNIAKTLNASNAANANGNEKDIRKSVKVMKELTAIQRCYVALMKSDDESETKPDKLQRQLDEFVAMSETILRRIEQNKNDICISKDVNTVLAYCHALVGNALYHRKIKHELLAITQSNDHDRQQDHLFHNLAHAPHIVNAFAHARQAIQLHQAGYRGWVLLAELTCQCQRNLNASLEILDKAALCVKEKNKILSHRDKLLLKEREKKKHCEKKIMSETKIHEQYENLKLKSQKIELALNESLKEVKELLIEWREQLPEGFWIGITTVLANIQDKFKYIITPEPNGLQAYNEHEQKVNEDKKHKSGDDDDLEEEMVLFEFFLSLSKEQINRVSYTNAQ</sequence>
<comment type="caution">
    <text evidence="2">The sequence shown here is derived from an EMBL/GenBank/DDBJ whole genome shotgun (WGS) entry which is preliminary data.</text>
</comment>